<evidence type="ECO:0000256" key="1">
    <source>
        <dbReference type="ARBA" id="ARBA00004418"/>
    </source>
</evidence>
<dbReference type="SUPFAM" id="SSF53850">
    <property type="entry name" value="Periplasmic binding protein-like II"/>
    <property type="match status" value="1"/>
</dbReference>
<dbReference type="Pfam" id="PF13416">
    <property type="entry name" value="SBP_bac_8"/>
    <property type="match status" value="1"/>
</dbReference>
<evidence type="ECO:0000313" key="4">
    <source>
        <dbReference type="Proteomes" id="UP000600101"/>
    </source>
</evidence>
<dbReference type="InterPro" id="IPR050490">
    <property type="entry name" value="Bact_solute-bd_prot1"/>
</dbReference>
<comment type="subcellular location">
    <subcellularLocation>
        <location evidence="1">Periplasm</location>
    </subcellularLocation>
</comment>
<dbReference type="RefSeq" id="WP_186769988.1">
    <property type="nucleotide sequence ID" value="NZ_JACOMF010000006.1"/>
</dbReference>
<name>A0A9X0QWP7_9PROT</name>
<gene>
    <name evidence="3" type="ORF">H7965_07725</name>
</gene>
<dbReference type="InterPro" id="IPR006059">
    <property type="entry name" value="SBP"/>
</dbReference>
<dbReference type="AlphaFoldDB" id="A0A9X0QWP7"/>
<organism evidence="3 4">
    <name type="scientific">Siccirubricoccus deserti</name>
    <dbReference type="NCBI Taxonomy" id="2013562"/>
    <lineage>
        <taxon>Bacteria</taxon>
        <taxon>Pseudomonadati</taxon>
        <taxon>Pseudomonadota</taxon>
        <taxon>Alphaproteobacteria</taxon>
        <taxon>Acetobacterales</taxon>
        <taxon>Roseomonadaceae</taxon>
        <taxon>Siccirubricoccus</taxon>
    </lineage>
</organism>
<dbReference type="GO" id="GO:0042597">
    <property type="term" value="C:periplasmic space"/>
    <property type="evidence" value="ECO:0007669"/>
    <property type="project" value="UniProtKB-SubCell"/>
</dbReference>
<dbReference type="PROSITE" id="PS51318">
    <property type="entry name" value="TAT"/>
    <property type="match status" value="1"/>
</dbReference>
<protein>
    <submittedName>
        <fullName evidence="3">Extracellular solute-binding protein</fullName>
    </submittedName>
</protein>
<dbReference type="PANTHER" id="PTHR43649:SF30">
    <property type="entry name" value="ABC TRANSPORTER SUBSTRATE-BINDING PROTEIN"/>
    <property type="match status" value="1"/>
</dbReference>
<comment type="similarity">
    <text evidence="2">Belongs to the bacterial solute-binding protein 1 family.</text>
</comment>
<dbReference type="Proteomes" id="UP000600101">
    <property type="component" value="Unassembled WGS sequence"/>
</dbReference>
<dbReference type="PANTHER" id="PTHR43649">
    <property type="entry name" value="ARABINOSE-BINDING PROTEIN-RELATED"/>
    <property type="match status" value="1"/>
</dbReference>
<comment type="caution">
    <text evidence="3">The sequence shown here is derived from an EMBL/GenBank/DDBJ whole genome shotgun (WGS) entry which is preliminary data.</text>
</comment>
<evidence type="ECO:0000313" key="3">
    <source>
        <dbReference type="EMBL" id="MBC4015214.1"/>
    </source>
</evidence>
<dbReference type="Gene3D" id="3.40.190.10">
    <property type="entry name" value="Periplasmic binding protein-like II"/>
    <property type="match status" value="1"/>
</dbReference>
<dbReference type="InterPro" id="IPR006311">
    <property type="entry name" value="TAT_signal"/>
</dbReference>
<reference evidence="3" key="1">
    <citation type="submission" date="2020-08" db="EMBL/GenBank/DDBJ databases">
        <authorList>
            <person name="Hu Y."/>
            <person name="Nguyen S.V."/>
            <person name="Li F."/>
            <person name="Fanning S."/>
        </authorList>
    </citation>
    <scope>NUCLEOTIDE SEQUENCE</scope>
    <source>
        <strain evidence="3">SYSU D8009</strain>
    </source>
</reference>
<accession>A0A9X0QWP7</accession>
<sequence>MADKEFTRDGVSRRQVLRAGAGVLAAGAVAAPMVHAQGTGGTLRCGFWDHWVPAGNGILRELAKEWGDKNRVDVQLDFVTSNGNQILLTINAQAQSRTGYDLMSFPTWEPSNHARMLEPVDDIMGRLIQKYGPVNPAGEYLGKQDGVWRAVPAVSGTQMKPPCVRFDLFKQHAGIDIREMWPAEPKPGPTASTWNWETFAVAAEKCNAAGFPFGLPMGSFTDAVDWVGALMTSYGAHLMDEKGNPTVRNNPKLRTAVDMLVRISKTLPNDVWAWDDGGNNRALISGRSALIFNPPSAWAVAKRDAPQVAENCWTVPMPAGPEGRFQPYLPYFWGIWNFSRAKPAAKAFLEFLSQREQAERQTNTSNGYDIPPFPSMADFKVWETEGPPVGSVYNYPLKPHHNARTSVAMAPAPAALAVQAYNQGLNTKLIARIVQGGESADQAMAWVERELNTIRRGG</sequence>
<dbReference type="EMBL" id="JACOMF010000006">
    <property type="protein sequence ID" value="MBC4015214.1"/>
    <property type="molecule type" value="Genomic_DNA"/>
</dbReference>
<evidence type="ECO:0000256" key="2">
    <source>
        <dbReference type="ARBA" id="ARBA00008520"/>
    </source>
</evidence>
<keyword evidence="4" id="KW-1185">Reference proteome</keyword>
<proteinExistence type="inferred from homology"/>